<protein>
    <submittedName>
        <fullName evidence="2">Uncharacterized protein</fullName>
    </submittedName>
</protein>
<dbReference type="EMBL" id="JAPMOU010000090">
    <property type="protein sequence ID" value="MDE1465825.1"/>
    <property type="molecule type" value="Genomic_DNA"/>
</dbReference>
<feature type="compositionally biased region" description="Low complexity" evidence="1">
    <location>
        <begin position="9"/>
        <end position="28"/>
    </location>
</feature>
<gene>
    <name evidence="2" type="ORF">ORQ98_28060</name>
</gene>
<evidence type="ECO:0000313" key="3">
    <source>
        <dbReference type="Proteomes" id="UP001528823"/>
    </source>
</evidence>
<organism evidence="2 3">
    <name type="scientific">Spartinivicinus poritis</name>
    <dbReference type="NCBI Taxonomy" id="2994640"/>
    <lineage>
        <taxon>Bacteria</taxon>
        <taxon>Pseudomonadati</taxon>
        <taxon>Pseudomonadota</taxon>
        <taxon>Gammaproteobacteria</taxon>
        <taxon>Oceanospirillales</taxon>
        <taxon>Zooshikellaceae</taxon>
        <taxon>Spartinivicinus</taxon>
    </lineage>
</organism>
<feature type="region of interest" description="Disordered" evidence="1">
    <location>
        <begin position="1"/>
        <end position="28"/>
    </location>
</feature>
<keyword evidence="3" id="KW-1185">Reference proteome</keyword>
<evidence type="ECO:0000256" key="1">
    <source>
        <dbReference type="SAM" id="MobiDB-lite"/>
    </source>
</evidence>
<dbReference type="Proteomes" id="UP001528823">
    <property type="component" value="Unassembled WGS sequence"/>
</dbReference>
<evidence type="ECO:0000313" key="2">
    <source>
        <dbReference type="EMBL" id="MDE1465825.1"/>
    </source>
</evidence>
<accession>A0ABT5UHY5</accession>
<sequence>MDTNLNIPSSSISSFSTHDSSRSSDSFTGTFNGRQVSLQVASQADTESFQKLTTSENDIGSKLTLRKKELAYTPGVLFTKYEGVKDLDESTSFYGRSPVDPKNHSLLNMATSLGSRAGSGGILKDHDKAQIKSEFSNSQNWNFYDSDILRENKGSLGKKDFEWLGKLALGRV</sequence>
<reference evidence="2 3" key="1">
    <citation type="submission" date="2022-11" db="EMBL/GenBank/DDBJ databases">
        <title>Spartinivicinus poritis sp. nov., isolated from scleractinian coral Porites lutea.</title>
        <authorList>
            <person name="Zhang G."/>
            <person name="Cai L."/>
            <person name="Wei Q."/>
        </authorList>
    </citation>
    <scope>NUCLEOTIDE SEQUENCE [LARGE SCALE GENOMIC DNA]</scope>
    <source>
        <strain evidence="2 3">A2-2</strain>
    </source>
</reference>
<name>A0ABT5UHY5_9GAMM</name>
<comment type="caution">
    <text evidence="2">The sequence shown here is derived from an EMBL/GenBank/DDBJ whole genome shotgun (WGS) entry which is preliminary data.</text>
</comment>
<proteinExistence type="predicted"/>
<dbReference type="RefSeq" id="WP_274692128.1">
    <property type="nucleotide sequence ID" value="NZ_JAPMOU010000090.1"/>
</dbReference>